<dbReference type="CDD" id="cd15482">
    <property type="entry name" value="Sialidase_non-viral"/>
    <property type="match status" value="1"/>
</dbReference>
<sequence length="1493" mass="168872">MAPHHRTAVLFWSLILFLYFSFVNAQQPQSSVSYFQNLPARLFFFDDTTYAIYHDVVEGNVYVSPDEGKTWNRADGVPEGQAAMVIEHPFDNRFAFILSRGRTHYRTEDRGKTWRPFDMPIEPALVAKPLSFHSDKSKYGYILYQGTSCERSGGGETFATMRYVPRVATITSSVFAFRFPFTYYTKEAFSDEPRLLLLETSRCQFAHSSKDFKHEANEDLIYCVAFDTTSTTGGHALSSSRLFSSTDFFETEKKVEDLGIGKNARGVVAFAIVSKFAVVALKDLATGNNGEMLLYVSVDTRTWAQAQFPHASSAQLRENAYTIVESTTHSLAVDVILQDMSAIGTLFVSNSNGTFFVESLKDTNRNEMGYVDYENLYGIEGVGLANVVENAEEVEGRRAPKHLQTKITFDDGRSWSRLRPPSEDSEGKRIWCNPSDEECSLHLHSVTLPHNFGRVFSSPAPGFVMGVGSIGEFLRPYEECDTFLSTDAGITWRMVRMDAHKYEFGDQGSVIVVSTMRTALIALVTPPTWGSPVIFVRQEELHIGLKMRARVLTTIGDSTSQKFLLVGQIAKRDQKEGQGRFAAVFLDFATLNRRQCTDEDFERFYARSSQHNECLMGHKQWYKRRKADANCYVGNKFADPVSNEDNCPCTAQDYECDYNFVRQGDKCVPAGPEPIPAGVCRAGDAKQTYMGSSGFRRFPAIRAIGTAVKRRIRLRRSHVPRRIAQPEEGEITHQTFEFRAGIAQFAYFKESTTILVRLNDNSIWQSSNEGYNWEQIGPEEQFVAFYHHSFSPDRAYLITNSKKYMYTTDTGKSWHVLEAPTVPNGFNLPVLHFHPTQSDYLIWTGSEGCTGFGENCQVQAHYTRNNGRKWTLIDKYVRNCAWARDQELLVDPNQIICESYKKKEGSQRFFTMDNPLELIGGTDFFDKKTKLFDHVVGFAKFSEFLIVAEYQTQRQSLDLQVSLDGRTFATGLFPPNMRPDQHAYTILESSTKAVFLHVTTSEPPSPWWGNILKSNSNGTYFGLSIDNVNRNDAGYVDFEKMIGLDGIALVNIVANPGEAPLTGRKDIQTRITHNDGGSWKRLAPPKTDSQGNKYECDHTGCALHIHGYTERFDVRATYSTPSVPGLLMAVGNVGESLDPYDDSDTFLSRDAGFTWEEVHKDAHLWEFGDSGSILIMANDEGPTDHVLFSTDEGMNWREYKFTDEKMRVMEIVTVPSDTSRRFILMGFYPRLRGVSVAVHIDFTSLIRKQCVLSIEDPGHDDFELWSPSEERAERCLFGRQTLYHRRKRDTNCVVGNQQKAAKRVVSNCACEQSDFECEFNYYKNDAGECVLHPGTQSLPDDNSCRNGEEFWYERTAYRKIPYSSCEGGKRLDRGTSHACPGLRGHGVFFWFMVIIVPCGFAALIGYWWYRRSGLARGTIRLPGGETGPRYTSDAGVVATLASVPWFLLGLAGIAWEYVAEKYDALVVRIRGRGGYRNLPVDEDAQILRFEDEE</sequence>
<organism evidence="19 20">
    <name type="scientific">Grifola frondosa</name>
    <name type="common">Maitake</name>
    <name type="synonym">Polyporus frondosus</name>
    <dbReference type="NCBI Taxonomy" id="5627"/>
    <lineage>
        <taxon>Eukaryota</taxon>
        <taxon>Fungi</taxon>
        <taxon>Dikarya</taxon>
        <taxon>Basidiomycota</taxon>
        <taxon>Agaricomycotina</taxon>
        <taxon>Agaricomycetes</taxon>
        <taxon>Polyporales</taxon>
        <taxon>Grifolaceae</taxon>
        <taxon>Grifola</taxon>
    </lineage>
</organism>
<evidence type="ECO:0000256" key="12">
    <source>
        <dbReference type="ARBA" id="ARBA00031250"/>
    </source>
</evidence>
<evidence type="ECO:0000313" key="19">
    <source>
        <dbReference type="EMBL" id="OBZ73619.1"/>
    </source>
</evidence>
<dbReference type="GO" id="GO:0005794">
    <property type="term" value="C:Golgi apparatus"/>
    <property type="evidence" value="ECO:0007669"/>
    <property type="project" value="UniProtKB-SubCell"/>
</dbReference>
<dbReference type="InterPro" id="IPR050310">
    <property type="entry name" value="VPS10-sortilin"/>
</dbReference>
<keyword evidence="5" id="KW-0677">Repeat</keyword>
<evidence type="ECO:0000256" key="3">
    <source>
        <dbReference type="ARBA" id="ARBA00022692"/>
    </source>
</evidence>
<feature type="signal peptide" evidence="17">
    <location>
        <begin position="1"/>
        <end position="25"/>
    </location>
</feature>
<dbReference type="InterPro" id="IPR031777">
    <property type="entry name" value="Sortilin_C"/>
</dbReference>
<dbReference type="Proteomes" id="UP000092993">
    <property type="component" value="Unassembled WGS sequence"/>
</dbReference>
<comment type="caution">
    <text evidence="19">The sequence shown here is derived from an EMBL/GenBank/DDBJ whole genome shotgun (WGS) entry which is preliminary data.</text>
</comment>
<evidence type="ECO:0000256" key="10">
    <source>
        <dbReference type="ARBA" id="ARBA00023180"/>
    </source>
</evidence>
<keyword evidence="9" id="KW-0675">Receptor</keyword>
<evidence type="ECO:0000256" key="17">
    <source>
        <dbReference type="SAM" id="SignalP"/>
    </source>
</evidence>
<evidence type="ECO:0000313" key="20">
    <source>
        <dbReference type="Proteomes" id="UP000092993"/>
    </source>
</evidence>
<keyword evidence="7" id="KW-0333">Golgi apparatus</keyword>
<keyword evidence="6 16" id="KW-1133">Transmembrane helix</keyword>
<dbReference type="GO" id="GO:0006896">
    <property type="term" value="P:Golgi to vacuole transport"/>
    <property type="evidence" value="ECO:0007669"/>
    <property type="project" value="TreeGrafter"/>
</dbReference>
<comment type="function">
    <text evidence="11">Functions as a sorting receptor in the Golgi compartment required for the intracellular sorting and delivery of soluble vacuolar proteins, like carboxypeptidase Y (CPY) and proteinase A. Executes multiple rounds of sorting by cycling between the late Golgi and a prevacuolar endosome-like compartment.</text>
</comment>
<reference evidence="19 20" key="1">
    <citation type="submission" date="2016-03" db="EMBL/GenBank/DDBJ databases">
        <title>Whole genome sequencing of Grifola frondosa 9006-11.</title>
        <authorList>
            <person name="Min B."/>
            <person name="Park H."/>
            <person name="Kim J.-G."/>
            <person name="Cho H."/>
            <person name="Oh Y.-L."/>
            <person name="Kong W.-S."/>
            <person name="Choi I.-G."/>
        </authorList>
    </citation>
    <scope>NUCLEOTIDE SEQUENCE [LARGE SCALE GENOMIC DNA]</scope>
    <source>
        <strain evidence="19 20">9006-11</strain>
    </source>
</reference>
<evidence type="ECO:0000256" key="5">
    <source>
        <dbReference type="ARBA" id="ARBA00022737"/>
    </source>
</evidence>
<comment type="subcellular location">
    <subcellularLocation>
        <location evidence="1">Golgi apparatus</location>
        <location evidence="1">trans-Golgi network membrane</location>
    </subcellularLocation>
    <subcellularLocation>
        <location evidence="15">Prevacuolar compartment membrane</location>
    </subcellularLocation>
</comment>
<dbReference type="InterPro" id="IPR031778">
    <property type="entry name" value="Sortilin_N"/>
</dbReference>
<feature type="transmembrane region" description="Helical" evidence="16">
    <location>
        <begin position="1387"/>
        <end position="1409"/>
    </location>
</feature>
<dbReference type="InterPro" id="IPR015943">
    <property type="entry name" value="WD40/YVTN_repeat-like_dom_sf"/>
</dbReference>
<dbReference type="Gene3D" id="2.130.10.10">
    <property type="entry name" value="YVTN repeat-like/Quinoprotein amine dehydrogenase"/>
    <property type="match status" value="2"/>
</dbReference>
<name>A0A1C7MB30_GRIFR</name>
<evidence type="ECO:0000256" key="9">
    <source>
        <dbReference type="ARBA" id="ARBA00023170"/>
    </source>
</evidence>
<keyword evidence="10" id="KW-0325">Glycoprotein</keyword>
<dbReference type="Pfam" id="PF15902">
    <property type="entry name" value="Sortilin-Vps10"/>
    <property type="match status" value="2"/>
</dbReference>
<dbReference type="SMART" id="SM00602">
    <property type="entry name" value="VPS10"/>
    <property type="match status" value="2"/>
</dbReference>
<gene>
    <name evidence="19" type="primary">VPS10</name>
    <name evidence="19" type="ORF">A0H81_06507</name>
</gene>
<evidence type="ECO:0000259" key="18">
    <source>
        <dbReference type="SMART" id="SM00602"/>
    </source>
</evidence>
<dbReference type="OrthoDB" id="443634at2759"/>
<evidence type="ECO:0000256" key="7">
    <source>
        <dbReference type="ARBA" id="ARBA00023034"/>
    </source>
</evidence>
<dbReference type="OMA" id="ATMSEFI"/>
<evidence type="ECO:0000256" key="13">
    <source>
        <dbReference type="ARBA" id="ARBA00031354"/>
    </source>
</evidence>
<dbReference type="SUPFAM" id="SSF110296">
    <property type="entry name" value="Oligoxyloglucan reducing end-specific cellobiohydrolase"/>
    <property type="match status" value="2"/>
</dbReference>
<evidence type="ECO:0000256" key="15">
    <source>
        <dbReference type="ARBA" id="ARBA00046293"/>
    </source>
</evidence>
<evidence type="ECO:0000256" key="14">
    <source>
        <dbReference type="ARBA" id="ARBA00031902"/>
    </source>
</evidence>
<dbReference type="Pfam" id="PF15901">
    <property type="entry name" value="Sortilin_C"/>
    <property type="match status" value="2"/>
</dbReference>
<evidence type="ECO:0000256" key="16">
    <source>
        <dbReference type="SAM" id="Phobius"/>
    </source>
</evidence>
<evidence type="ECO:0000256" key="11">
    <source>
        <dbReference type="ARBA" id="ARBA00025569"/>
    </source>
</evidence>
<feature type="chain" id="PRO_5008889042" description="Vacuolar protein sorting/targeting protein 10" evidence="17">
    <location>
        <begin position="26"/>
        <end position="1493"/>
    </location>
</feature>
<dbReference type="GO" id="GO:0006895">
    <property type="term" value="P:Golgi to endosome transport"/>
    <property type="evidence" value="ECO:0007669"/>
    <property type="project" value="TreeGrafter"/>
</dbReference>
<dbReference type="GO" id="GO:0006623">
    <property type="term" value="P:protein targeting to vacuole"/>
    <property type="evidence" value="ECO:0007669"/>
    <property type="project" value="TreeGrafter"/>
</dbReference>
<evidence type="ECO:0000256" key="1">
    <source>
        <dbReference type="ARBA" id="ARBA00004198"/>
    </source>
</evidence>
<dbReference type="GO" id="GO:0016020">
    <property type="term" value="C:membrane"/>
    <property type="evidence" value="ECO:0007669"/>
    <property type="project" value="InterPro"/>
</dbReference>
<dbReference type="FunFam" id="2.10.70.80:FF:000001">
    <property type="entry name" value="Sortilin-related VPS10 domain-containing receptor 1"/>
    <property type="match status" value="1"/>
</dbReference>
<dbReference type="PANTHER" id="PTHR12106">
    <property type="entry name" value="SORTILIN RELATED"/>
    <property type="match status" value="1"/>
</dbReference>
<keyword evidence="4 17" id="KW-0732">Signal</keyword>
<keyword evidence="20" id="KW-1185">Reference proteome</keyword>
<evidence type="ECO:0000256" key="4">
    <source>
        <dbReference type="ARBA" id="ARBA00022729"/>
    </source>
</evidence>
<dbReference type="Gene3D" id="2.10.70.80">
    <property type="match status" value="2"/>
</dbReference>
<evidence type="ECO:0000256" key="2">
    <source>
        <dbReference type="ARBA" id="ARBA00015369"/>
    </source>
</evidence>
<protein>
    <recommendedName>
        <fullName evidence="2">Vacuolar protein sorting/targeting protein 10</fullName>
    </recommendedName>
    <alternativeName>
        <fullName evidence="13">Carboxypeptidase Y receptor</fullName>
    </alternativeName>
    <alternativeName>
        <fullName evidence="12 14">Sortilin VPS10</fullName>
    </alternativeName>
</protein>
<feature type="domain" description="VPS10" evidence="18">
    <location>
        <begin position="752"/>
        <end position="1384"/>
    </location>
</feature>
<evidence type="ECO:0000256" key="8">
    <source>
        <dbReference type="ARBA" id="ARBA00023136"/>
    </source>
</evidence>
<dbReference type="FunFam" id="3.30.60.270:FF:000005">
    <property type="entry name" value="Sortilin"/>
    <property type="match status" value="1"/>
</dbReference>
<feature type="transmembrane region" description="Helical" evidence="16">
    <location>
        <begin position="1430"/>
        <end position="1455"/>
    </location>
</feature>
<dbReference type="InterPro" id="IPR006581">
    <property type="entry name" value="VPS10"/>
</dbReference>
<dbReference type="Gene3D" id="3.30.60.270">
    <property type="match status" value="2"/>
</dbReference>
<keyword evidence="3 16" id="KW-0812">Transmembrane</keyword>
<accession>A0A1C7MB30</accession>
<dbReference type="PANTHER" id="PTHR12106:SF27">
    <property type="entry name" value="SORTILIN-RELATED RECEPTOR"/>
    <property type="match status" value="1"/>
</dbReference>
<dbReference type="GO" id="GO:0005829">
    <property type="term" value="C:cytosol"/>
    <property type="evidence" value="ECO:0007669"/>
    <property type="project" value="GOC"/>
</dbReference>
<dbReference type="EMBL" id="LUGG01000006">
    <property type="protein sequence ID" value="OBZ73619.1"/>
    <property type="molecule type" value="Genomic_DNA"/>
</dbReference>
<dbReference type="STRING" id="5627.A0A1C7MB30"/>
<evidence type="ECO:0000256" key="6">
    <source>
        <dbReference type="ARBA" id="ARBA00022989"/>
    </source>
</evidence>
<proteinExistence type="predicted"/>
<feature type="domain" description="VPS10" evidence="18">
    <location>
        <begin position="49"/>
        <end position="724"/>
    </location>
</feature>
<keyword evidence="8 16" id="KW-0472">Membrane</keyword>